<dbReference type="NCBIfam" id="NF008909">
    <property type="entry name" value="PRK12273.1"/>
    <property type="match status" value="1"/>
</dbReference>
<feature type="domain" description="Fumarase C C-terminal" evidence="9">
    <location>
        <begin position="471"/>
        <end position="524"/>
    </location>
</feature>
<dbReference type="PANTHER" id="PTHR42696">
    <property type="entry name" value="ASPARTATE AMMONIA-LYASE"/>
    <property type="match status" value="1"/>
</dbReference>
<dbReference type="SUPFAM" id="SSF48557">
    <property type="entry name" value="L-aspartase-like"/>
    <property type="match status" value="1"/>
</dbReference>
<proteinExistence type="inferred from homology"/>
<evidence type="ECO:0000313" key="10">
    <source>
        <dbReference type="EMBL" id="EJZ82439.1"/>
    </source>
</evidence>
<gene>
    <name evidence="10" type="ORF">HMPREF9719_00664</name>
</gene>
<dbReference type="PATRIC" id="fig|883169.3.peg.634"/>
<name>K0YSB7_9CORY</name>
<dbReference type="RefSeq" id="WP_004600554.1">
    <property type="nucleotide sequence ID" value="NZ_JH815193.1"/>
</dbReference>
<dbReference type="FunFam" id="1.20.200.10:FF:000001">
    <property type="entry name" value="Fumarate hydratase, mitochondrial"/>
    <property type="match status" value="1"/>
</dbReference>
<comment type="caution">
    <text evidence="10">The sequence shown here is derived from an EMBL/GenBank/DDBJ whole genome shotgun (WGS) entry which is preliminary data.</text>
</comment>
<keyword evidence="4 6" id="KW-0456">Lyase</keyword>
<dbReference type="InterPro" id="IPR020557">
    <property type="entry name" value="Fumarate_lyase_CS"/>
</dbReference>
<evidence type="ECO:0000256" key="2">
    <source>
        <dbReference type="ARBA" id="ARBA00012992"/>
    </source>
</evidence>
<dbReference type="PRINTS" id="PR00149">
    <property type="entry name" value="FUMRATELYASE"/>
</dbReference>
<comment type="similarity">
    <text evidence="1 6">Belongs to the class-II fumarase/aspartase family. Aspartase subfamily.</text>
</comment>
<sequence>MAAKKPKKKSDAKPAAEKKPAEATPGADETIADVPTGEEISPAAAAAKRERAARAAAGPGTSGKTRTEEDLLGTMEVPADAYYGIHTLRAVENFQISRTTINQVPSFIRGMVAVKKAAALANRRLHTLPRRKAEAIMWACDEILDKGRCMDQFPLDVFQGGAGTSLNMNTNEVVANLALEYLGEKKGTYDVIHPNDDVNMSQSTNDAYPTGFRLGVYAELVRLIDAFKDLEQALAKKGNEFADILKMGRTQLQDAVPMTLGDEFRAFAHNIAEEQNVLRDAARRLLEVNLGATAIGTGVNTPAGYRHQVVAALSEVTGLEITTAYDLIEATSDTGAYVLAHSALKRAATKLSKISNDLRLLASGPRAGLGEINVPARQAGSSIMPGKVNPVIPEVVNQVAFKVFGNDLTVGMASEAGQLQLNVMEPVIGEALFQSLRILRNAAITLREKCIEGITANPEVCRRNVDNSIGIVTYLNPFIGHHNGDLVAREAHETGKTVREVVLERELLDEKTLDRVLSPENLMHPEFQGKIYLDND</sequence>
<evidence type="ECO:0000259" key="8">
    <source>
        <dbReference type="Pfam" id="PF00206"/>
    </source>
</evidence>
<dbReference type="PANTHER" id="PTHR42696:SF2">
    <property type="entry name" value="ASPARTATE AMMONIA-LYASE"/>
    <property type="match status" value="1"/>
</dbReference>
<keyword evidence="11" id="KW-1185">Reference proteome</keyword>
<dbReference type="InterPro" id="IPR022761">
    <property type="entry name" value="Fumarate_lyase_N"/>
</dbReference>
<feature type="compositionally biased region" description="Basic and acidic residues" evidence="7">
    <location>
        <begin position="9"/>
        <end position="21"/>
    </location>
</feature>
<dbReference type="GO" id="GO:0006099">
    <property type="term" value="P:tricarboxylic acid cycle"/>
    <property type="evidence" value="ECO:0007669"/>
    <property type="project" value="InterPro"/>
</dbReference>
<dbReference type="Pfam" id="PF00206">
    <property type="entry name" value="Lyase_1"/>
    <property type="match status" value="1"/>
</dbReference>
<dbReference type="eggNOG" id="COG1027">
    <property type="taxonomic scope" value="Bacteria"/>
</dbReference>
<feature type="domain" description="Fumarate lyase N-terminal" evidence="8">
    <location>
        <begin position="73"/>
        <end position="405"/>
    </location>
</feature>
<dbReference type="GO" id="GO:0005829">
    <property type="term" value="C:cytosol"/>
    <property type="evidence" value="ECO:0007669"/>
    <property type="project" value="TreeGrafter"/>
</dbReference>
<dbReference type="PROSITE" id="PS00163">
    <property type="entry name" value="FUMARATE_LYASES"/>
    <property type="match status" value="1"/>
</dbReference>
<organism evidence="10 11">
    <name type="scientific">Corynebacterium otitidis ATCC 51513</name>
    <dbReference type="NCBI Taxonomy" id="883169"/>
    <lineage>
        <taxon>Bacteria</taxon>
        <taxon>Bacillati</taxon>
        <taxon>Actinomycetota</taxon>
        <taxon>Actinomycetes</taxon>
        <taxon>Mycobacteriales</taxon>
        <taxon>Corynebacteriaceae</taxon>
        <taxon>Corynebacterium</taxon>
    </lineage>
</organism>
<dbReference type="STRING" id="29321.AAV33_00280"/>
<dbReference type="InterPro" id="IPR000362">
    <property type="entry name" value="Fumarate_lyase_fam"/>
</dbReference>
<evidence type="ECO:0000256" key="4">
    <source>
        <dbReference type="ARBA" id="ARBA00023239"/>
    </source>
</evidence>
<evidence type="ECO:0000256" key="3">
    <source>
        <dbReference type="ARBA" id="ARBA00016146"/>
    </source>
</evidence>
<dbReference type="GO" id="GO:0006531">
    <property type="term" value="P:aspartate metabolic process"/>
    <property type="evidence" value="ECO:0007669"/>
    <property type="project" value="InterPro"/>
</dbReference>
<dbReference type="InterPro" id="IPR051546">
    <property type="entry name" value="Aspartate_Ammonia-Lyase"/>
</dbReference>
<dbReference type="Gene3D" id="1.10.275.10">
    <property type="entry name" value="Fumarase/aspartase (N-terminal domain)"/>
    <property type="match status" value="1"/>
</dbReference>
<dbReference type="Gene3D" id="1.20.200.10">
    <property type="entry name" value="Fumarase/aspartase (Central domain)"/>
    <property type="match status" value="1"/>
</dbReference>
<evidence type="ECO:0000313" key="11">
    <source>
        <dbReference type="Proteomes" id="UP000006078"/>
    </source>
</evidence>
<comment type="catalytic activity">
    <reaction evidence="6">
        <text>L-aspartate = fumarate + NH4(+)</text>
        <dbReference type="Rhea" id="RHEA:16601"/>
        <dbReference type="ChEBI" id="CHEBI:28938"/>
        <dbReference type="ChEBI" id="CHEBI:29806"/>
        <dbReference type="ChEBI" id="CHEBI:29991"/>
        <dbReference type="EC" id="4.3.1.1"/>
    </reaction>
</comment>
<dbReference type="InterPro" id="IPR008948">
    <property type="entry name" value="L-Aspartase-like"/>
</dbReference>
<dbReference type="FunFam" id="1.10.275.10:FF:000001">
    <property type="entry name" value="Fumarate hydratase, mitochondrial"/>
    <property type="match status" value="1"/>
</dbReference>
<evidence type="ECO:0000256" key="7">
    <source>
        <dbReference type="SAM" id="MobiDB-lite"/>
    </source>
</evidence>
<dbReference type="AlphaFoldDB" id="K0YSB7"/>
<dbReference type="CDD" id="cd01357">
    <property type="entry name" value="Aspartase"/>
    <property type="match status" value="1"/>
</dbReference>
<accession>K0YSB7</accession>
<dbReference type="Proteomes" id="UP000006078">
    <property type="component" value="Unassembled WGS sequence"/>
</dbReference>
<feature type="region of interest" description="Disordered" evidence="7">
    <location>
        <begin position="1"/>
        <end position="71"/>
    </location>
</feature>
<reference evidence="10 11" key="1">
    <citation type="submission" date="2012-08" db="EMBL/GenBank/DDBJ databases">
        <title>The Genome Sequence of Turicella otitidis ATCC 51513.</title>
        <authorList>
            <consortium name="The Broad Institute Genome Sequencing Platform"/>
            <person name="Earl A."/>
            <person name="Ward D."/>
            <person name="Feldgarden M."/>
            <person name="Gevers D."/>
            <person name="Huys G."/>
            <person name="Walker B."/>
            <person name="Young S.K."/>
            <person name="Zeng Q."/>
            <person name="Gargeya S."/>
            <person name="Fitzgerald M."/>
            <person name="Haas B."/>
            <person name="Abouelleil A."/>
            <person name="Alvarado L."/>
            <person name="Arachchi H.M."/>
            <person name="Berlin A.M."/>
            <person name="Chapman S.B."/>
            <person name="Goldberg J."/>
            <person name="Griggs A."/>
            <person name="Gujja S."/>
            <person name="Hansen M."/>
            <person name="Howarth C."/>
            <person name="Imamovic A."/>
            <person name="Larimer J."/>
            <person name="McCowen C."/>
            <person name="Montmayeur A."/>
            <person name="Murphy C."/>
            <person name="Neiman D."/>
            <person name="Pearson M."/>
            <person name="Priest M."/>
            <person name="Roberts A."/>
            <person name="Saif S."/>
            <person name="Shea T."/>
            <person name="Sisk P."/>
            <person name="Sykes S."/>
            <person name="Wortman J."/>
            <person name="Nusbaum C."/>
            <person name="Birren B."/>
        </authorList>
    </citation>
    <scope>NUCLEOTIDE SEQUENCE [LARGE SCALE GENOMIC DNA]</scope>
    <source>
        <strain evidence="10 11">ATCC 51513</strain>
    </source>
</reference>
<dbReference type="PRINTS" id="PR00145">
    <property type="entry name" value="ARGSUCLYASE"/>
</dbReference>
<evidence type="ECO:0000256" key="6">
    <source>
        <dbReference type="RuleBase" id="RU362017"/>
    </source>
</evidence>
<dbReference type="InterPro" id="IPR018951">
    <property type="entry name" value="Fumarase_C_C"/>
</dbReference>
<dbReference type="EMBL" id="AHAE01000032">
    <property type="protein sequence ID" value="EJZ82439.1"/>
    <property type="molecule type" value="Genomic_DNA"/>
</dbReference>
<dbReference type="EC" id="4.3.1.1" evidence="2 5"/>
<evidence type="ECO:0000256" key="5">
    <source>
        <dbReference type="NCBIfam" id="TIGR00839"/>
    </source>
</evidence>
<evidence type="ECO:0000259" key="9">
    <source>
        <dbReference type="Pfam" id="PF10415"/>
    </source>
</evidence>
<evidence type="ECO:0000256" key="1">
    <source>
        <dbReference type="ARBA" id="ARBA00005596"/>
    </source>
</evidence>
<dbReference type="NCBIfam" id="TIGR00839">
    <property type="entry name" value="aspA"/>
    <property type="match status" value="1"/>
</dbReference>
<dbReference type="InterPro" id="IPR024083">
    <property type="entry name" value="Fumarase/histidase_N"/>
</dbReference>
<dbReference type="HOGENOM" id="CLU_021594_4_0_11"/>
<dbReference type="InterPro" id="IPR004708">
    <property type="entry name" value="ApsA"/>
</dbReference>
<dbReference type="Pfam" id="PF10415">
    <property type="entry name" value="FumaraseC_C"/>
    <property type="match status" value="1"/>
</dbReference>
<dbReference type="GO" id="GO:0008797">
    <property type="term" value="F:aspartate ammonia-lyase activity"/>
    <property type="evidence" value="ECO:0007669"/>
    <property type="project" value="UniProtKB-UniRule"/>
</dbReference>
<dbReference type="Gene3D" id="1.10.40.30">
    <property type="entry name" value="Fumarase/aspartase (C-terminal domain)"/>
    <property type="match status" value="1"/>
</dbReference>
<protein>
    <recommendedName>
        <fullName evidence="3 5">Aspartate ammonia-lyase</fullName>
        <shortName evidence="6">Aspartase</shortName>
        <ecNumber evidence="2 5">4.3.1.1</ecNumber>
    </recommendedName>
</protein>